<dbReference type="PANTHER" id="PTHR31302">
    <property type="entry name" value="TRANSMEMBRANE PROTEIN WITH METALLOPHOSPHOESTERASE DOMAIN-RELATED"/>
    <property type="match status" value="1"/>
</dbReference>
<accession>A0A0B0EMJ7</accession>
<comment type="caution">
    <text evidence="7">The sequence shown here is derived from an EMBL/GenBank/DDBJ whole genome shotgun (WGS) entry which is preliminary data.</text>
</comment>
<feature type="transmembrane region" description="Helical" evidence="5">
    <location>
        <begin position="68"/>
        <end position="89"/>
    </location>
</feature>
<dbReference type="AlphaFoldDB" id="A0A0B0EMJ7"/>
<evidence type="ECO:0000313" key="7">
    <source>
        <dbReference type="EMBL" id="KHE93251.1"/>
    </source>
</evidence>
<proteinExistence type="inferred from homology"/>
<evidence type="ECO:0000256" key="2">
    <source>
        <dbReference type="ARBA" id="ARBA00022723"/>
    </source>
</evidence>
<evidence type="ECO:0000313" key="8">
    <source>
        <dbReference type="Proteomes" id="UP000030652"/>
    </source>
</evidence>
<evidence type="ECO:0000256" key="4">
    <source>
        <dbReference type="ARBA" id="ARBA00061089"/>
    </source>
</evidence>
<dbReference type="InterPro" id="IPR004843">
    <property type="entry name" value="Calcineurin-like_PHP"/>
</dbReference>
<evidence type="ECO:0000256" key="3">
    <source>
        <dbReference type="ARBA" id="ARBA00022801"/>
    </source>
</evidence>
<dbReference type="Pfam" id="PF00149">
    <property type="entry name" value="Metallophos"/>
    <property type="match status" value="1"/>
</dbReference>
<evidence type="ECO:0000256" key="5">
    <source>
        <dbReference type="SAM" id="Phobius"/>
    </source>
</evidence>
<keyword evidence="3" id="KW-0378">Hydrolase</keyword>
<comment type="similarity">
    <text evidence="4">Belongs to the metallophosphoesterase superfamily.</text>
</comment>
<evidence type="ECO:0000259" key="6">
    <source>
        <dbReference type="Pfam" id="PF00149"/>
    </source>
</evidence>
<keyword evidence="5" id="KW-1133">Transmembrane helix</keyword>
<feature type="domain" description="Calcineurin-like phosphoesterase" evidence="6">
    <location>
        <begin position="176"/>
        <end position="343"/>
    </location>
</feature>
<dbReference type="Gene3D" id="3.60.21.10">
    <property type="match status" value="1"/>
</dbReference>
<keyword evidence="2" id="KW-0479">Metal-binding</keyword>
<dbReference type="GO" id="GO:0009245">
    <property type="term" value="P:lipid A biosynthetic process"/>
    <property type="evidence" value="ECO:0007669"/>
    <property type="project" value="TreeGrafter"/>
</dbReference>
<dbReference type="SUPFAM" id="SSF56300">
    <property type="entry name" value="Metallo-dependent phosphatases"/>
    <property type="match status" value="1"/>
</dbReference>
<dbReference type="CDD" id="cd07385">
    <property type="entry name" value="MPP_YkuE_C"/>
    <property type="match status" value="1"/>
</dbReference>
<dbReference type="eggNOG" id="COG1408">
    <property type="taxonomic scope" value="Bacteria"/>
</dbReference>
<dbReference type="FunFam" id="3.60.21.10:FF:000028">
    <property type="entry name" value="Putative metallophosphoesterase"/>
    <property type="match status" value="1"/>
</dbReference>
<dbReference type="Proteomes" id="UP000030652">
    <property type="component" value="Unassembled WGS sequence"/>
</dbReference>
<reference evidence="7 8" key="1">
    <citation type="submission" date="2014-10" db="EMBL/GenBank/DDBJ databases">
        <title>Draft genome of anammox bacterium scalindua brodae, obtained using differential coverage binning of sequence data from two enrichment reactors.</title>
        <authorList>
            <person name="Speth D.R."/>
            <person name="Russ L."/>
            <person name="Kartal B."/>
            <person name="Op den Camp H.J."/>
            <person name="Dutilh B.E."/>
            <person name="Jetten M.S."/>
        </authorList>
    </citation>
    <scope>NUCLEOTIDE SEQUENCE [LARGE SCALE GENOMIC DNA]</scope>
    <source>
        <strain evidence="7">RU1</strain>
    </source>
</reference>
<dbReference type="GO" id="GO:0046872">
    <property type="term" value="F:metal ion binding"/>
    <property type="evidence" value="ECO:0007669"/>
    <property type="project" value="UniProtKB-KW"/>
</dbReference>
<dbReference type="GO" id="GO:0016020">
    <property type="term" value="C:membrane"/>
    <property type="evidence" value="ECO:0007669"/>
    <property type="project" value="GOC"/>
</dbReference>
<name>A0A0B0EMJ7_9BACT</name>
<dbReference type="GO" id="GO:0008758">
    <property type="term" value="F:UDP-2,3-diacylglucosamine hydrolase activity"/>
    <property type="evidence" value="ECO:0007669"/>
    <property type="project" value="TreeGrafter"/>
</dbReference>
<keyword evidence="5" id="KW-0472">Membrane</keyword>
<keyword evidence="5" id="KW-0812">Transmembrane</keyword>
<comment type="cofactor">
    <cofactor evidence="1">
        <name>a divalent metal cation</name>
        <dbReference type="ChEBI" id="CHEBI:60240"/>
    </cofactor>
</comment>
<sequence length="414" mass="46640">MISFIFDIVLIVVGVLVYGYIGWRLIVFPEFSRFWKFILWSILIMFMVIPSIPFILSSNKIESIWIDTFAWIAYLSLSFFPIVFMSLLAKDITFFIKNIVQKTHLPIHRFFRSDAKAMGVKDISRRLFLERSLNLGLLCMSGTIVGYGVQEAERCPAVTKVSIPFDNLPPELESLQIVQISDIHVGTTIKRDYVQAVMERVNSLAPDIIAFTGDVADGSVRYLREHISPLAELSARYGSYFVTGNHDYYSGAEAWVEEMDRIGFTVLMNEHRIIDHGTASLLLAGVTDYSAEHHISSHASDPFAALSGSSRCDLKVILAHQPRSIFAVSQSGFDLQLSGHTHGGQTFPVQFIESLRPPHYVAGLHKHKNTWIYVNRGTGYWGPPQRLSVRSEITLIKLTNSKLLGARESVILNI</sequence>
<feature type="transmembrane region" description="Helical" evidence="5">
    <location>
        <begin position="6"/>
        <end position="25"/>
    </location>
</feature>
<dbReference type="PANTHER" id="PTHR31302:SF31">
    <property type="entry name" value="PHOSPHODIESTERASE YAEI"/>
    <property type="match status" value="1"/>
</dbReference>
<dbReference type="InterPro" id="IPR029052">
    <property type="entry name" value="Metallo-depent_PP-like"/>
</dbReference>
<organism evidence="7 8">
    <name type="scientific">Candidatus Scalindua brodae</name>
    <dbReference type="NCBI Taxonomy" id="237368"/>
    <lineage>
        <taxon>Bacteria</taxon>
        <taxon>Pseudomonadati</taxon>
        <taxon>Planctomycetota</taxon>
        <taxon>Candidatus Brocadiia</taxon>
        <taxon>Candidatus Brocadiales</taxon>
        <taxon>Candidatus Scalinduaceae</taxon>
        <taxon>Candidatus Scalindua</taxon>
    </lineage>
</organism>
<protein>
    <recommendedName>
        <fullName evidence="6">Calcineurin-like phosphoesterase domain-containing protein</fullName>
    </recommendedName>
</protein>
<dbReference type="EMBL" id="JRYO01000067">
    <property type="protein sequence ID" value="KHE93251.1"/>
    <property type="molecule type" value="Genomic_DNA"/>
</dbReference>
<dbReference type="InterPro" id="IPR051158">
    <property type="entry name" value="Metallophosphoesterase_sf"/>
</dbReference>
<gene>
    <name evidence="7" type="ORF">SCABRO_01013</name>
</gene>
<feature type="transmembrane region" description="Helical" evidence="5">
    <location>
        <begin position="37"/>
        <end position="56"/>
    </location>
</feature>
<evidence type="ECO:0000256" key="1">
    <source>
        <dbReference type="ARBA" id="ARBA00001968"/>
    </source>
</evidence>